<name>A0A1N6JP54_9BURK</name>
<dbReference type="OrthoDB" id="185346at2"/>
<evidence type="ECO:0000313" key="6">
    <source>
        <dbReference type="Proteomes" id="UP000184693"/>
    </source>
</evidence>
<sequence length="318" mass="34799">MRSDPRLPALRRHRLFESADLDETRELISQVMQPHSLVPQGNVHGRSHMDFVRVGRLGIGTIHFGGAIQVDVEAVDGYFLMMFCVAGHAEVLAAGRKIVVDDQRVVIRAPGESFSALLSPDCEQLIMRIDPASLTDDTASLIGAETSVSLASGPMRAWKEQLKLVASSGDLLNTAAHNPTVGAHVESLLIGLLCGYESRRGGSPPPTIAPQFVRRAEEFMAANLSAPIQLPEIAGAAGVPVRTLSEGFLRFRHTSPINLLRQMRLDRARQIIRESTAELRVATIALDCGFTHLGRFAQGYRERFGELPSETPRRGQLR</sequence>
<dbReference type="SUPFAM" id="SSF46689">
    <property type="entry name" value="Homeodomain-like"/>
    <property type="match status" value="1"/>
</dbReference>
<dbReference type="InterPro" id="IPR018062">
    <property type="entry name" value="HTH_AraC-typ_CS"/>
</dbReference>
<dbReference type="Pfam" id="PF14525">
    <property type="entry name" value="AraC_binding_2"/>
    <property type="match status" value="1"/>
</dbReference>
<proteinExistence type="predicted"/>
<dbReference type="NCBIfam" id="NF041686">
    <property type="entry name" value="ant_diox_reg_AndR"/>
    <property type="match status" value="1"/>
</dbReference>
<dbReference type="RefSeq" id="WP_074266808.1">
    <property type="nucleotide sequence ID" value="NZ_FSRM01000002.1"/>
</dbReference>
<evidence type="ECO:0000259" key="4">
    <source>
        <dbReference type="PROSITE" id="PS01124"/>
    </source>
</evidence>
<dbReference type="PROSITE" id="PS01124">
    <property type="entry name" value="HTH_ARAC_FAMILY_2"/>
    <property type="match status" value="1"/>
</dbReference>
<dbReference type="InterPro" id="IPR049668">
    <property type="entry name" value="AndR"/>
</dbReference>
<dbReference type="Pfam" id="PF12833">
    <property type="entry name" value="HTH_18"/>
    <property type="match status" value="1"/>
</dbReference>
<dbReference type="Proteomes" id="UP000184693">
    <property type="component" value="Unassembled WGS sequence"/>
</dbReference>
<dbReference type="Gene3D" id="1.10.10.60">
    <property type="entry name" value="Homeodomain-like"/>
    <property type="match status" value="1"/>
</dbReference>
<dbReference type="PROSITE" id="PS00041">
    <property type="entry name" value="HTH_ARAC_FAMILY_1"/>
    <property type="match status" value="1"/>
</dbReference>
<keyword evidence="3" id="KW-0804">Transcription</keyword>
<evidence type="ECO:0000256" key="2">
    <source>
        <dbReference type="ARBA" id="ARBA00023125"/>
    </source>
</evidence>
<keyword evidence="1" id="KW-0805">Transcription regulation</keyword>
<feature type="domain" description="HTH araC/xylS-type" evidence="4">
    <location>
        <begin position="214"/>
        <end position="314"/>
    </location>
</feature>
<organism evidence="5 6">
    <name type="scientific">Paraburkholderia phenazinium</name>
    <dbReference type="NCBI Taxonomy" id="60549"/>
    <lineage>
        <taxon>Bacteria</taxon>
        <taxon>Pseudomonadati</taxon>
        <taxon>Pseudomonadota</taxon>
        <taxon>Betaproteobacteria</taxon>
        <taxon>Burkholderiales</taxon>
        <taxon>Burkholderiaceae</taxon>
        <taxon>Paraburkholderia</taxon>
    </lineage>
</organism>
<dbReference type="EMBL" id="FSRM01000002">
    <property type="protein sequence ID" value="SIO46023.1"/>
    <property type="molecule type" value="Genomic_DNA"/>
</dbReference>
<dbReference type="InterPro" id="IPR035418">
    <property type="entry name" value="AraC-bd_2"/>
</dbReference>
<dbReference type="PANTHER" id="PTHR46796">
    <property type="entry name" value="HTH-TYPE TRANSCRIPTIONAL ACTIVATOR RHAS-RELATED"/>
    <property type="match status" value="1"/>
</dbReference>
<keyword evidence="2" id="KW-0238">DNA-binding</keyword>
<evidence type="ECO:0000256" key="1">
    <source>
        <dbReference type="ARBA" id="ARBA00023015"/>
    </source>
</evidence>
<dbReference type="InterPro" id="IPR050204">
    <property type="entry name" value="AraC_XylS_family_regulators"/>
</dbReference>
<dbReference type="AlphaFoldDB" id="A0A1N6JP54"/>
<protein>
    <submittedName>
        <fullName evidence="5">Transcriptional regulator, AraC family</fullName>
    </submittedName>
</protein>
<dbReference type="GO" id="GO:0043565">
    <property type="term" value="F:sequence-specific DNA binding"/>
    <property type="evidence" value="ECO:0007669"/>
    <property type="project" value="InterPro"/>
</dbReference>
<evidence type="ECO:0000313" key="5">
    <source>
        <dbReference type="EMBL" id="SIO46023.1"/>
    </source>
</evidence>
<evidence type="ECO:0000256" key="3">
    <source>
        <dbReference type="ARBA" id="ARBA00023163"/>
    </source>
</evidence>
<accession>A0A1N6JP54</accession>
<dbReference type="InterPro" id="IPR009057">
    <property type="entry name" value="Homeodomain-like_sf"/>
</dbReference>
<reference evidence="5 6" key="1">
    <citation type="submission" date="2016-11" db="EMBL/GenBank/DDBJ databases">
        <authorList>
            <person name="Jaros S."/>
            <person name="Januszkiewicz K."/>
            <person name="Wedrychowicz H."/>
        </authorList>
    </citation>
    <scope>NUCLEOTIDE SEQUENCE [LARGE SCALE GENOMIC DNA]</scope>
    <source>
        <strain evidence="5 6">GAS86</strain>
    </source>
</reference>
<gene>
    <name evidence="5" type="ORF">SAMN05444168_4741</name>
</gene>
<dbReference type="InterPro" id="IPR018060">
    <property type="entry name" value="HTH_AraC"/>
</dbReference>
<dbReference type="GO" id="GO:0003700">
    <property type="term" value="F:DNA-binding transcription factor activity"/>
    <property type="evidence" value="ECO:0007669"/>
    <property type="project" value="InterPro"/>
</dbReference>
<dbReference type="SMART" id="SM00342">
    <property type="entry name" value="HTH_ARAC"/>
    <property type="match status" value="1"/>
</dbReference>